<keyword evidence="1" id="KW-1185">Reference proteome</keyword>
<sequence length="114" mass="12890">MDHFKMNGVLRLGNHFDNLDMVKKSDHQGATKAPSVSDINTLKQEVDKDDNFSIKLTRDQYDALELVLASYSYEEKALYKMTCKLSTIRSACAIPQLIIIRSFVPVPNIVTVKV</sequence>
<organism evidence="1 2">
    <name type="scientific">Romanomermis culicivorax</name>
    <name type="common">Nematode worm</name>
    <dbReference type="NCBI Taxonomy" id="13658"/>
    <lineage>
        <taxon>Eukaryota</taxon>
        <taxon>Metazoa</taxon>
        <taxon>Ecdysozoa</taxon>
        <taxon>Nematoda</taxon>
        <taxon>Enoplea</taxon>
        <taxon>Dorylaimia</taxon>
        <taxon>Mermithida</taxon>
        <taxon>Mermithoidea</taxon>
        <taxon>Mermithidae</taxon>
        <taxon>Romanomermis</taxon>
    </lineage>
</organism>
<proteinExistence type="predicted"/>
<dbReference type="AlphaFoldDB" id="A0A915JYP9"/>
<name>A0A915JYP9_ROMCU</name>
<dbReference type="Proteomes" id="UP000887565">
    <property type="component" value="Unplaced"/>
</dbReference>
<protein>
    <submittedName>
        <fullName evidence="2">Uncharacterized protein</fullName>
    </submittedName>
</protein>
<accession>A0A915JYP9</accession>
<reference evidence="2" key="1">
    <citation type="submission" date="2022-11" db="UniProtKB">
        <authorList>
            <consortium name="WormBaseParasite"/>
        </authorList>
    </citation>
    <scope>IDENTIFICATION</scope>
</reference>
<evidence type="ECO:0000313" key="2">
    <source>
        <dbReference type="WBParaSite" id="nRc.2.0.1.t31120-RA"/>
    </source>
</evidence>
<dbReference type="WBParaSite" id="nRc.2.0.1.t31120-RA">
    <property type="protein sequence ID" value="nRc.2.0.1.t31120-RA"/>
    <property type="gene ID" value="nRc.2.0.1.g31120"/>
</dbReference>
<evidence type="ECO:0000313" key="1">
    <source>
        <dbReference type="Proteomes" id="UP000887565"/>
    </source>
</evidence>